<organism evidence="3 4">
    <name type="scientific">Amycolatopsis acididurans</name>
    <dbReference type="NCBI Taxonomy" id="2724524"/>
    <lineage>
        <taxon>Bacteria</taxon>
        <taxon>Bacillati</taxon>
        <taxon>Actinomycetota</taxon>
        <taxon>Actinomycetes</taxon>
        <taxon>Pseudonocardiales</taxon>
        <taxon>Pseudonocardiaceae</taxon>
        <taxon>Amycolatopsis</taxon>
    </lineage>
</organism>
<dbReference type="RefSeq" id="WP_168515941.1">
    <property type="nucleotide sequence ID" value="NZ_JAAXLS010000008.1"/>
</dbReference>
<proteinExistence type="predicted"/>
<dbReference type="Proteomes" id="UP000715441">
    <property type="component" value="Unassembled WGS sequence"/>
</dbReference>
<gene>
    <name evidence="3" type="ORF">HFP15_15335</name>
</gene>
<evidence type="ECO:0000256" key="1">
    <source>
        <dbReference type="SAM" id="MobiDB-lite"/>
    </source>
</evidence>
<dbReference type="Pfam" id="PF00391">
    <property type="entry name" value="PEP-utilizers"/>
    <property type="match status" value="1"/>
</dbReference>
<dbReference type="InterPro" id="IPR036637">
    <property type="entry name" value="Phosphohistidine_dom_sf"/>
</dbReference>
<evidence type="ECO:0000259" key="2">
    <source>
        <dbReference type="Pfam" id="PF00391"/>
    </source>
</evidence>
<dbReference type="InterPro" id="IPR008279">
    <property type="entry name" value="PEP-util_enz_mobile_dom"/>
</dbReference>
<feature type="domain" description="PEP-utilising enzyme mobile" evidence="2">
    <location>
        <begin position="463"/>
        <end position="533"/>
    </location>
</feature>
<comment type="caution">
    <text evidence="3">The sequence shown here is derived from an EMBL/GenBank/DDBJ whole genome shotgun (WGS) entry which is preliminary data.</text>
</comment>
<protein>
    <submittedName>
        <fullName evidence="3">Phosphoenolpyruvate-utilizing protein</fullName>
    </submittedName>
</protein>
<dbReference type="SUPFAM" id="SSF52009">
    <property type="entry name" value="Phosphohistidine domain"/>
    <property type="match status" value="1"/>
</dbReference>
<evidence type="ECO:0000313" key="3">
    <source>
        <dbReference type="EMBL" id="NKQ54260.1"/>
    </source>
</evidence>
<dbReference type="InterPro" id="IPR051549">
    <property type="entry name" value="PEP_Utilizing_Enz"/>
</dbReference>
<keyword evidence="4" id="KW-1185">Reference proteome</keyword>
<evidence type="ECO:0000313" key="4">
    <source>
        <dbReference type="Proteomes" id="UP000715441"/>
    </source>
</evidence>
<dbReference type="PANTHER" id="PTHR43615:SF1">
    <property type="entry name" value="PPDK_N DOMAIN-CONTAINING PROTEIN"/>
    <property type="match status" value="1"/>
</dbReference>
<feature type="region of interest" description="Disordered" evidence="1">
    <location>
        <begin position="415"/>
        <end position="444"/>
    </location>
</feature>
<name>A0ABX1J764_9PSEU</name>
<dbReference type="PANTHER" id="PTHR43615">
    <property type="entry name" value="PHOSPHOENOLPYRUVATE SYNTHASE-RELATED"/>
    <property type="match status" value="1"/>
</dbReference>
<sequence>MAELFDPVRGTSEPGRLWSITNVSEATPDILSPLCWSVWGRGLEEGVLWSMYSFGVVARREIVMSDDPNDLKTAAIYGRQAFNVDAVRRMVAPMPGVDPNDLERDIMGATREGVPKEPARPWRIPIILVKMPRAMLRTGSELRAVYEDVRQWWHRDVFEASRTGRHTIARPIDRLHEARDRFQRIFGIHCKVRLQLQAVQSALHDAAAKAGDTSLATRAFSGQGNVREVGMAEDLWRLAQGELTEEAFLAEYGFHGPNEGNVYTRSWREEPAPLRSMARSMAARQNYVSPRAREEEAVRAGAQAQAELLKATSALGRPALKFVLARARNIVRNNEIGKAGYLMTLDGCRAAARDLGREEVAGGRLAEVDDVFFLTLEELDRLVEGRLPDASELIAYRRGTREEYKRMKLPSSFEGMPEVTTAERAPSAGPGDEGDQITGAAAGGGQVKGRARVVLDPNDDVELEPGDILVCRFTDPSWAPLFTLAEALVIDLGGAASHGALVAREMGIPYVIGTGDGTARIHDGDQILVDGQHNVVRVIERANRGG</sequence>
<dbReference type="EMBL" id="JAAXLS010000008">
    <property type="protein sequence ID" value="NKQ54260.1"/>
    <property type="molecule type" value="Genomic_DNA"/>
</dbReference>
<dbReference type="Gene3D" id="3.50.30.10">
    <property type="entry name" value="Phosphohistidine domain"/>
    <property type="match status" value="1"/>
</dbReference>
<reference evidence="3 4" key="1">
    <citation type="submission" date="2020-04" db="EMBL/GenBank/DDBJ databases">
        <title>Novel species.</title>
        <authorList>
            <person name="Teo W.F.A."/>
            <person name="Lipun K."/>
            <person name="Srisuk N."/>
            <person name="Duangmal K."/>
        </authorList>
    </citation>
    <scope>NUCLEOTIDE SEQUENCE [LARGE SCALE GENOMIC DNA]</scope>
    <source>
        <strain evidence="3 4">K13G38</strain>
    </source>
</reference>
<accession>A0ABX1J764</accession>